<dbReference type="PROSITE" id="PS50850">
    <property type="entry name" value="MFS"/>
    <property type="match status" value="1"/>
</dbReference>
<dbReference type="PANTHER" id="PTHR43266:SF9">
    <property type="entry name" value="PERMEASE, MAJOR FACILITATOR SUPERFAMILY-RELATED"/>
    <property type="match status" value="1"/>
</dbReference>
<feature type="transmembrane region" description="Helical" evidence="7">
    <location>
        <begin position="383"/>
        <end position="404"/>
    </location>
</feature>
<feature type="domain" description="Major facilitator superfamily (MFS) profile" evidence="8">
    <location>
        <begin position="21"/>
        <end position="406"/>
    </location>
</feature>
<evidence type="ECO:0000256" key="6">
    <source>
        <dbReference type="ARBA" id="ARBA00023136"/>
    </source>
</evidence>
<dbReference type="Pfam" id="PF07690">
    <property type="entry name" value="MFS_1"/>
    <property type="match status" value="1"/>
</dbReference>
<dbReference type="InterPro" id="IPR036259">
    <property type="entry name" value="MFS_trans_sf"/>
</dbReference>
<dbReference type="SUPFAM" id="SSF103473">
    <property type="entry name" value="MFS general substrate transporter"/>
    <property type="match status" value="1"/>
</dbReference>
<sequence>MGKGNNIIDKEKDKIKLWNKDFFLLWQGQLVSMFGDAIYLMALNFWVLDVTKSTALMGLLSTLSMLPKIILGPFAGVWVDRLNRKKIIVLADLIQGIFVTFVGVAALCGFIKVWMVFIVGIIEGLCTAFFNPAVQSVRTELVHESKLVQANSVSSLAQSGMDMLGNALGGILYATIGAPYMFFFNGLSYIFSAFTEMFINVPEIKDRKEDVTFIEDLKEGFKFLWNFKTLRNAFMVASGLNLFFCAGVILILPYFKEASFLGPKKYGVAMAILSLGMVSASLLLSIKEVKRENKFKLYCISMILNGPLVVFFTLTKSFPLILLFLYSSAFFNVVFNTIFTATINVIVPSNMRGKVFGLMGTISMALQPIGTLIGGVLGEVLGITTAMRLMFIIGSIALMFMAAIKKMRYLIEFSSEEESVDELIERTNK</sequence>
<comment type="caution">
    <text evidence="9">The sequence shown here is derived from an EMBL/GenBank/DDBJ whole genome shotgun (WGS) entry which is preliminary data.</text>
</comment>
<evidence type="ECO:0000256" key="5">
    <source>
        <dbReference type="ARBA" id="ARBA00022989"/>
    </source>
</evidence>
<evidence type="ECO:0000313" key="10">
    <source>
        <dbReference type="Proteomes" id="UP001224418"/>
    </source>
</evidence>
<dbReference type="CDD" id="cd06173">
    <property type="entry name" value="MFS_MefA_like"/>
    <property type="match status" value="1"/>
</dbReference>
<feature type="transmembrane region" description="Helical" evidence="7">
    <location>
        <begin position="266"/>
        <end position="285"/>
    </location>
</feature>
<evidence type="ECO:0000259" key="8">
    <source>
        <dbReference type="PROSITE" id="PS50850"/>
    </source>
</evidence>
<keyword evidence="10" id="KW-1185">Reference proteome</keyword>
<keyword evidence="2" id="KW-0813">Transport</keyword>
<dbReference type="RefSeq" id="WP_307355446.1">
    <property type="nucleotide sequence ID" value="NZ_BAAACJ010000032.1"/>
</dbReference>
<dbReference type="PANTHER" id="PTHR43266">
    <property type="entry name" value="MACROLIDE-EFFLUX PROTEIN"/>
    <property type="match status" value="1"/>
</dbReference>
<keyword evidence="3" id="KW-1003">Cell membrane</keyword>
<accession>A0ABU0JSH4</accession>
<reference evidence="9 10" key="1">
    <citation type="submission" date="2023-07" db="EMBL/GenBank/DDBJ databases">
        <title>Genomic Encyclopedia of Type Strains, Phase IV (KMG-IV): sequencing the most valuable type-strain genomes for metagenomic binning, comparative biology and taxonomic classification.</title>
        <authorList>
            <person name="Goeker M."/>
        </authorList>
    </citation>
    <scope>NUCLEOTIDE SEQUENCE [LARGE SCALE GENOMIC DNA]</scope>
    <source>
        <strain evidence="9 10">DSM 1400</strain>
    </source>
</reference>
<feature type="transmembrane region" description="Helical" evidence="7">
    <location>
        <begin position="320"/>
        <end position="343"/>
    </location>
</feature>
<feature type="transmembrane region" description="Helical" evidence="7">
    <location>
        <begin position="233"/>
        <end position="254"/>
    </location>
</feature>
<dbReference type="Proteomes" id="UP001224418">
    <property type="component" value="Unassembled WGS sequence"/>
</dbReference>
<organism evidence="9 10">
    <name type="scientific">Hathewaya limosa</name>
    <name type="common">Clostridium limosum</name>
    <dbReference type="NCBI Taxonomy" id="1536"/>
    <lineage>
        <taxon>Bacteria</taxon>
        <taxon>Bacillati</taxon>
        <taxon>Bacillota</taxon>
        <taxon>Clostridia</taxon>
        <taxon>Eubacteriales</taxon>
        <taxon>Clostridiaceae</taxon>
        <taxon>Hathewaya</taxon>
    </lineage>
</organism>
<evidence type="ECO:0000313" key="9">
    <source>
        <dbReference type="EMBL" id="MDQ0479380.1"/>
    </source>
</evidence>
<evidence type="ECO:0000256" key="1">
    <source>
        <dbReference type="ARBA" id="ARBA00004651"/>
    </source>
</evidence>
<comment type="subcellular location">
    <subcellularLocation>
        <location evidence="1">Cell membrane</location>
        <topology evidence="1">Multi-pass membrane protein</topology>
    </subcellularLocation>
</comment>
<evidence type="ECO:0000256" key="7">
    <source>
        <dbReference type="SAM" id="Phobius"/>
    </source>
</evidence>
<evidence type="ECO:0000256" key="2">
    <source>
        <dbReference type="ARBA" id="ARBA00022448"/>
    </source>
</evidence>
<keyword evidence="4 7" id="KW-0812">Transmembrane</keyword>
<feature type="transmembrane region" description="Helical" evidence="7">
    <location>
        <begin position="297"/>
        <end position="314"/>
    </location>
</feature>
<dbReference type="Gene3D" id="1.20.1250.20">
    <property type="entry name" value="MFS general substrate transporter like domains"/>
    <property type="match status" value="1"/>
</dbReference>
<name>A0ABU0JSH4_HATLI</name>
<feature type="transmembrane region" description="Helical" evidence="7">
    <location>
        <begin position="355"/>
        <end position="377"/>
    </location>
</feature>
<protein>
    <submittedName>
        <fullName evidence="9">MFS family permease</fullName>
    </submittedName>
</protein>
<feature type="transmembrane region" description="Helical" evidence="7">
    <location>
        <begin position="180"/>
        <end position="199"/>
    </location>
</feature>
<proteinExistence type="predicted"/>
<evidence type="ECO:0000256" key="3">
    <source>
        <dbReference type="ARBA" id="ARBA00022475"/>
    </source>
</evidence>
<keyword evidence="6 7" id="KW-0472">Membrane</keyword>
<keyword evidence="5 7" id="KW-1133">Transmembrane helix</keyword>
<dbReference type="InterPro" id="IPR020846">
    <property type="entry name" value="MFS_dom"/>
</dbReference>
<dbReference type="InterPro" id="IPR011701">
    <property type="entry name" value="MFS"/>
</dbReference>
<feature type="transmembrane region" description="Helical" evidence="7">
    <location>
        <begin position="21"/>
        <end position="42"/>
    </location>
</feature>
<feature type="transmembrane region" description="Helical" evidence="7">
    <location>
        <begin position="54"/>
        <end position="75"/>
    </location>
</feature>
<gene>
    <name evidence="9" type="ORF">QOZ93_001121</name>
</gene>
<dbReference type="EMBL" id="JAUSWN010000007">
    <property type="protein sequence ID" value="MDQ0479380.1"/>
    <property type="molecule type" value="Genomic_DNA"/>
</dbReference>
<evidence type="ECO:0000256" key="4">
    <source>
        <dbReference type="ARBA" id="ARBA00022692"/>
    </source>
</evidence>